<proteinExistence type="predicted"/>
<name>A0ABP8UAZ2_9ACTN</name>
<reference evidence="2" key="1">
    <citation type="journal article" date="2019" name="Int. J. Syst. Evol. Microbiol.">
        <title>The Global Catalogue of Microorganisms (GCM) 10K type strain sequencing project: providing services to taxonomists for standard genome sequencing and annotation.</title>
        <authorList>
            <consortium name="The Broad Institute Genomics Platform"/>
            <consortium name="The Broad Institute Genome Sequencing Center for Infectious Disease"/>
            <person name="Wu L."/>
            <person name="Ma J."/>
        </authorList>
    </citation>
    <scope>NUCLEOTIDE SEQUENCE [LARGE SCALE GENOMIC DNA]</scope>
    <source>
        <strain evidence="2">JCM 17939</strain>
    </source>
</reference>
<protein>
    <submittedName>
        <fullName evidence="1">Uncharacterized protein</fullName>
    </submittedName>
</protein>
<keyword evidence="2" id="KW-1185">Reference proteome</keyword>
<dbReference type="Proteomes" id="UP001501442">
    <property type="component" value="Unassembled WGS sequence"/>
</dbReference>
<dbReference type="EMBL" id="BAABHK010000004">
    <property type="protein sequence ID" value="GAA4626725.1"/>
    <property type="molecule type" value="Genomic_DNA"/>
</dbReference>
<dbReference type="RefSeq" id="WP_345431998.1">
    <property type="nucleotide sequence ID" value="NZ_BAABHK010000004.1"/>
</dbReference>
<comment type="caution">
    <text evidence="1">The sequence shown here is derived from an EMBL/GenBank/DDBJ whole genome shotgun (WGS) entry which is preliminary data.</text>
</comment>
<gene>
    <name evidence="1" type="ORF">GCM10023196_036130</name>
</gene>
<organism evidence="1 2">
    <name type="scientific">Actinoallomurus vinaceus</name>
    <dbReference type="NCBI Taxonomy" id="1080074"/>
    <lineage>
        <taxon>Bacteria</taxon>
        <taxon>Bacillati</taxon>
        <taxon>Actinomycetota</taxon>
        <taxon>Actinomycetes</taxon>
        <taxon>Streptosporangiales</taxon>
        <taxon>Thermomonosporaceae</taxon>
        <taxon>Actinoallomurus</taxon>
    </lineage>
</organism>
<evidence type="ECO:0000313" key="2">
    <source>
        <dbReference type="Proteomes" id="UP001501442"/>
    </source>
</evidence>
<evidence type="ECO:0000313" key="1">
    <source>
        <dbReference type="EMBL" id="GAA4626725.1"/>
    </source>
</evidence>
<sequence length="196" mass="21322">MGTRGFITFVAGGVEKTVYNHCDSYPDGLGVDVLNWLRFAATDVPALRERVAALRVVDPNSKPTAEDVERLAEFARQDVGSRKLDDWYVLLRETQGKPGAMLQAGIIEDASDFPLDSLFAEYGYVVDLDAQVFEAYVGFQQGPHSKGRFAGRGSEQHGNSGLVSGGYYPVALAKSWPLAELPSDKDFLAALGEDES</sequence>
<accession>A0ABP8UAZ2</accession>